<keyword evidence="1" id="KW-1277">Toxin-antitoxin system</keyword>
<dbReference type="Pfam" id="PF07362">
    <property type="entry name" value="CcdA"/>
    <property type="match status" value="1"/>
</dbReference>
<protein>
    <submittedName>
        <fullName evidence="2">Antitoxin CcdA</fullName>
    </submittedName>
</protein>
<name>A0A846N2J3_9PROT</name>
<dbReference type="InterPro" id="IPR009956">
    <property type="entry name" value="Post-segregation_anti-tox_CcdA"/>
</dbReference>
<keyword evidence="3" id="KW-1185">Reference proteome</keyword>
<evidence type="ECO:0000313" key="3">
    <source>
        <dbReference type="Proteomes" id="UP000570514"/>
    </source>
</evidence>
<comment type="caution">
    <text evidence="2">The sequence shown here is derived from an EMBL/GenBank/DDBJ whole genome shotgun (WGS) entry which is preliminary data.</text>
</comment>
<organism evidence="2 3">
    <name type="scientific">Rhizomicrobium palustre</name>
    <dbReference type="NCBI Taxonomy" id="189966"/>
    <lineage>
        <taxon>Bacteria</taxon>
        <taxon>Pseudomonadati</taxon>
        <taxon>Pseudomonadota</taxon>
        <taxon>Alphaproteobacteria</taxon>
        <taxon>Micropepsales</taxon>
        <taxon>Micropepsaceae</taxon>
        <taxon>Rhizomicrobium</taxon>
    </lineage>
</organism>
<sequence>MAAKKAVNLSIDAEVLAAAKAMDINLSLTLEEELRRKLREENIRKFQDEHRAALEAHNDFIDQNGIWSEKFRNW</sequence>
<dbReference type="RefSeq" id="WP_208414669.1">
    <property type="nucleotide sequence ID" value="NZ_BAAADC010000001.1"/>
</dbReference>
<accession>A0A846N2J3</accession>
<evidence type="ECO:0000256" key="1">
    <source>
        <dbReference type="ARBA" id="ARBA00022649"/>
    </source>
</evidence>
<reference evidence="2 3" key="1">
    <citation type="submission" date="2020-03" db="EMBL/GenBank/DDBJ databases">
        <title>Genomic Encyclopedia of Type Strains, Phase IV (KMG-IV): sequencing the most valuable type-strain genomes for metagenomic binning, comparative biology and taxonomic classification.</title>
        <authorList>
            <person name="Goeker M."/>
        </authorList>
    </citation>
    <scope>NUCLEOTIDE SEQUENCE [LARGE SCALE GENOMIC DNA]</scope>
    <source>
        <strain evidence="2 3">DSM 19867</strain>
    </source>
</reference>
<evidence type="ECO:0000313" key="2">
    <source>
        <dbReference type="EMBL" id="NIK89347.1"/>
    </source>
</evidence>
<dbReference type="EMBL" id="JAASRM010000001">
    <property type="protein sequence ID" value="NIK89347.1"/>
    <property type="molecule type" value="Genomic_DNA"/>
</dbReference>
<dbReference type="Proteomes" id="UP000570514">
    <property type="component" value="Unassembled WGS sequence"/>
</dbReference>
<dbReference type="AlphaFoldDB" id="A0A846N2J3"/>
<proteinExistence type="predicted"/>
<gene>
    <name evidence="2" type="ORF">FHS83_002665</name>
</gene>